<dbReference type="Proteomes" id="UP000007030">
    <property type="component" value="Chromosome"/>
</dbReference>
<dbReference type="STRING" id="869210.Marky_1053"/>
<keyword evidence="3" id="KW-1185">Reference proteome</keyword>
<gene>
    <name evidence="2" type="ordered locus">Marky_1053</name>
</gene>
<reference evidence="2 3" key="1">
    <citation type="journal article" date="2012" name="Stand. Genomic Sci.">
        <title>Complete genome sequence of the aerobic, heterotroph Marinithermus hydrothermalis type strain (T1(T)) from a deep-sea hydrothermal vent chimney.</title>
        <authorList>
            <person name="Copeland A."/>
            <person name="Gu W."/>
            <person name="Yasawong M."/>
            <person name="Lapidus A."/>
            <person name="Lucas S."/>
            <person name="Deshpande S."/>
            <person name="Pagani I."/>
            <person name="Tapia R."/>
            <person name="Cheng J.F."/>
            <person name="Goodwin L.A."/>
            <person name="Pitluck S."/>
            <person name="Liolios K."/>
            <person name="Ivanova N."/>
            <person name="Mavromatis K."/>
            <person name="Mikhailova N."/>
            <person name="Pati A."/>
            <person name="Chen A."/>
            <person name="Palaniappan K."/>
            <person name="Land M."/>
            <person name="Pan C."/>
            <person name="Brambilla E.M."/>
            <person name="Rohde M."/>
            <person name="Tindall B.J."/>
            <person name="Sikorski J."/>
            <person name="Goker M."/>
            <person name="Detter J.C."/>
            <person name="Bristow J."/>
            <person name="Eisen J.A."/>
            <person name="Markowitz V."/>
            <person name="Hugenholtz P."/>
            <person name="Kyrpides N.C."/>
            <person name="Klenk H.P."/>
            <person name="Woyke T."/>
        </authorList>
    </citation>
    <scope>NUCLEOTIDE SEQUENCE [LARGE SCALE GENOMIC DNA]</scope>
    <source>
        <strain evidence="3">DSM 14884 / JCM 11576 / T1</strain>
    </source>
</reference>
<accession>F2NMA7</accession>
<dbReference type="OrthoDB" id="32572at2"/>
<dbReference type="AlphaFoldDB" id="F2NMA7"/>
<organism evidence="2 3">
    <name type="scientific">Marinithermus hydrothermalis (strain DSM 14884 / JCM 11576 / T1)</name>
    <dbReference type="NCBI Taxonomy" id="869210"/>
    <lineage>
        <taxon>Bacteria</taxon>
        <taxon>Thermotogati</taxon>
        <taxon>Deinococcota</taxon>
        <taxon>Deinococci</taxon>
        <taxon>Thermales</taxon>
        <taxon>Thermaceae</taxon>
        <taxon>Marinithermus</taxon>
    </lineage>
</organism>
<sequence>MIHLSFPGFEGNAFELAEALRRGRIPAAELPILSLIQQALAQLEALDLGAKSAVLPLLAELLEAKLRALLPQTMDPEGDGEESTEAEIAEHVVGLLVELERAVAFLEARSRARRDVLPVRPPPLPADPRLPRLAPERLVRAVRAFRRKAEVLVAPERYGIPEAWRRIARLLAFTPRLVFQRLPFRGWGERAVTFAALLEAFRLGKVHLEQAAPFAELEVERREVELEERLA</sequence>
<evidence type="ECO:0000256" key="1">
    <source>
        <dbReference type="ARBA" id="ARBA00044777"/>
    </source>
</evidence>
<dbReference type="PANTHER" id="PTHR33969">
    <property type="entry name" value="SEGREGATION AND CONDENSATION PROTEIN A"/>
    <property type="match status" value="1"/>
</dbReference>
<evidence type="ECO:0000313" key="3">
    <source>
        <dbReference type="Proteomes" id="UP000007030"/>
    </source>
</evidence>
<dbReference type="EMBL" id="CP002630">
    <property type="protein sequence ID" value="AEB11795.1"/>
    <property type="molecule type" value="Genomic_DNA"/>
</dbReference>
<dbReference type="KEGG" id="mhd:Marky_1053"/>
<protein>
    <recommendedName>
        <fullName evidence="1">Segregation and condensation protein A</fullName>
    </recommendedName>
</protein>
<dbReference type="RefSeq" id="WP_013703843.1">
    <property type="nucleotide sequence ID" value="NC_015387.1"/>
</dbReference>
<evidence type="ECO:0000313" key="2">
    <source>
        <dbReference type="EMBL" id="AEB11795.1"/>
    </source>
</evidence>
<dbReference type="eggNOG" id="COG1354">
    <property type="taxonomic scope" value="Bacteria"/>
</dbReference>
<dbReference type="InterPro" id="IPR003768">
    <property type="entry name" value="ScpA"/>
</dbReference>
<dbReference type="HOGENOM" id="CLU_1141511_0_0_0"/>
<dbReference type="PANTHER" id="PTHR33969:SF2">
    <property type="entry name" value="SEGREGATION AND CONDENSATION PROTEIN A"/>
    <property type="match status" value="1"/>
</dbReference>
<proteinExistence type="predicted"/>
<name>F2NMA7_MARHT</name>